<evidence type="ECO:0000313" key="2">
    <source>
        <dbReference type="Proteomes" id="UP000522262"/>
    </source>
</evidence>
<comment type="caution">
    <text evidence="1">The sequence shown here is derived from an EMBL/GenBank/DDBJ whole genome shotgun (WGS) entry which is preliminary data.</text>
</comment>
<protein>
    <submittedName>
        <fullName evidence="1">Uncharacterized protein</fullName>
    </submittedName>
</protein>
<organism evidence="1 2">
    <name type="scientific">Fusarium mexicanum</name>
    <dbReference type="NCBI Taxonomy" id="751941"/>
    <lineage>
        <taxon>Eukaryota</taxon>
        <taxon>Fungi</taxon>
        <taxon>Dikarya</taxon>
        <taxon>Ascomycota</taxon>
        <taxon>Pezizomycotina</taxon>
        <taxon>Sordariomycetes</taxon>
        <taxon>Hypocreomycetidae</taxon>
        <taxon>Hypocreales</taxon>
        <taxon>Nectriaceae</taxon>
        <taxon>Fusarium</taxon>
        <taxon>Fusarium fujikuroi species complex</taxon>
    </lineage>
</organism>
<dbReference type="Proteomes" id="UP000522262">
    <property type="component" value="Unassembled WGS sequence"/>
</dbReference>
<dbReference type="AlphaFoldDB" id="A0A8H5MLU8"/>
<accession>A0A8H5MLU8</accession>
<gene>
    <name evidence="1" type="ORF">FMEXI_12325</name>
</gene>
<dbReference type="EMBL" id="JAAOAM010000361">
    <property type="protein sequence ID" value="KAF5532525.1"/>
    <property type="molecule type" value="Genomic_DNA"/>
</dbReference>
<sequence>MVHYENQLPWEDLASVFQLNYTNTCQHGAYNLHVLTHPDSKTKLTNFLDAFMRSVSDDSTRQRKQYPQKYRVPNEDEVIISDEVAARITPTVRRWHPEKYSPSKDEHFETFQQPCLKGLCIHTNESDTCGCALPFKERKMAAFQRDKIENYCYEFEKYNEEAYRNLNVVKTLILHGEMDAVLRSCAYEGSRLPDWWEEVECQCLPPDLGWNIICKYAIKMYIILNLLHFFPESWDKDGVPVDDYRNIKAYQLAIRSCTKTGYLGDVAMYPHWDFFGVKKGQFKWFPKPFDVPRWKHFMRLEMDGYCLWFHDDDTADDGVGLKADDESTERSPQDPNEYHAYTLTFYPYGLISYEEFLNFETPVGHQINPSDVTHVRWILCQKGLPVEISNCILEYADYTPRGSLPLSGKPLHPQCKQELDRYLDYCWQLIVRCCMLGYELKDEMDIESLLGVEVKNSLSEFFRCKCDGVNKLLEDFDLEAPDESEVTA</sequence>
<keyword evidence="2" id="KW-1185">Reference proteome</keyword>
<evidence type="ECO:0000313" key="1">
    <source>
        <dbReference type="EMBL" id="KAF5532525.1"/>
    </source>
</evidence>
<name>A0A8H5MLU8_9HYPO</name>
<reference evidence="1 2" key="1">
    <citation type="submission" date="2020-05" db="EMBL/GenBank/DDBJ databases">
        <title>Identification and distribution of gene clusters putatively required for synthesis of sphingolipid metabolism inhibitors in phylogenetically diverse species of the filamentous fungus Fusarium.</title>
        <authorList>
            <person name="Kim H.-S."/>
            <person name="Busman M."/>
            <person name="Brown D.W."/>
            <person name="Divon H."/>
            <person name="Uhlig S."/>
            <person name="Proctor R.H."/>
        </authorList>
    </citation>
    <scope>NUCLEOTIDE SEQUENCE [LARGE SCALE GENOMIC DNA]</scope>
    <source>
        <strain evidence="1 2">NRRL 53147</strain>
    </source>
</reference>
<proteinExistence type="predicted"/>